<dbReference type="PATRIC" id="fig|1710894.3.peg.417"/>
<proteinExistence type="predicted"/>
<dbReference type="STRING" id="1803587.GCA_001593825_02552"/>
<sequence length="119" mass="13892">MISLDAQIMLRLFVETNNLSTAELLANTLIQAIQSYGKVENYQIEQYWKIYEYYEVSLAIKPLINISTAFEQIASYIAEDWQDYGSDDRSCLIWNQSEQTSSFCSELRWANLEIMLKIV</sequence>
<gene>
    <name evidence="1" type="ORF">AN481_19340</name>
</gene>
<dbReference type="Proteomes" id="UP000092382">
    <property type="component" value="Unassembled WGS sequence"/>
</dbReference>
<name>A0A1B7VG82_APHFL</name>
<organism evidence="1 2">
    <name type="scientific">Aphanizomenon flos-aquae LD13</name>
    <dbReference type="NCBI Taxonomy" id="1710894"/>
    <lineage>
        <taxon>Bacteria</taxon>
        <taxon>Bacillati</taxon>
        <taxon>Cyanobacteriota</taxon>
        <taxon>Cyanophyceae</taxon>
        <taxon>Nostocales</taxon>
        <taxon>Aphanizomenonaceae</taxon>
        <taxon>Aphanizomenon</taxon>
    </lineage>
</organism>
<dbReference type="EMBL" id="LJOY01000142">
    <property type="protein sequence ID" value="OBQ16516.1"/>
    <property type="molecule type" value="Genomic_DNA"/>
</dbReference>
<comment type="caution">
    <text evidence="1">The sequence shown here is derived from an EMBL/GenBank/DDBJ whole genome shotgun (WGS) entry which is preliminary data.</text>
</comment>
<accession>A0A1B7VG82</accession>
<evidence type="ECO:0000313" key="1">
    <source>
        <dbReference type="EMBL" id="OBQ16516.1"/>
    </source>
</evidence>
<evidence type="ECO:0000313" key="2">
    <source>
        <dbReference type="Proteomes" id="UP000092382"/>
    </source>
</evidence>
<reference evidence="1 2" key="1">
    <citation type="submission" date="2015-09" db="EMBL/GenBank/DDBJ databases">
        <title>Whole genome shotgun sequence assembly of Aphanizomenon flos-aquae UKL13.</title>
        <authorList>
            <person name="Driscoll C."/>
        </authorList>
    </citation>
    <scope>NUCLEOTIDE SEQUENCE [LARGE SCALE GENOMIC DNA]</scope>
    <source>
        <strain evidence="1">MDT13</strain>
    </source>
</reference>
<protein>
    <submittedName>
        <fullName evidence="1">Uncharacterized protein</fullName>
    </submittedName>
</protein>
<dbReference type="AlphaFoldDB" id="A0A1B7VG82"/>